<proteinExistence type="inferred from homology"/>
<dbReference type="Pfam" id="PF00871">
    <property type="entry name" value="Acetate_kinase"/>
    <property type="match status" value="1"/>
</dbReference>
<dbReference type="SUPFAM" id="SSF53067">
    <property type="entry name" value="Actin-like ATPase domain"/>
    <property type="match status" value="2"/>
</dbReference>
<dbReference type="NCBIfam" id="NF002834">
    <property type="entry name" value="PRK03011.1-5"/>
    <property type="match status" value="1"/>
</dbReference>
<dbReference type="PRINTS" id="PR00471">
    <property type="entry name" value="ACETATEKNASE"/>
</dbReference>
<keyword evidence="3 9" id="KW-0963">Cytoplasm</keyword>
<dbReference type="EC" id="2.7.2.7" evidence="9"/>
<dbReference type="GO" id="GO:0008776">
    <property type="term" value="F:acetate kinase activity"/>
    <property type="evidence" value="ECO:0007669"/>
    <property type="project" value="TreeGrafter"/>
</dbReference>
<dbReference type="InterPro" id="IPR000890">
    <property type="entry name" value="Aliphatic_acid_kin_short-chain"/>
</dbReference>
<dbReference type="NCBIfam" id="TIGR02707">
    <property type="entry name" value="butyr_kinase"/>
    <property type="match status" value="1"/>
</dbReference>
<evidence type="ECO:0000256" key="6">
    <source>
        <dbReference type="ARBA" id="ARBA00022777"/>
    </source>
</evidence>
<gene>
    <name evidence="9 11" type="primary">buk</name>
    <name evidence="11" type="ORF">EW093_11840</name>
</gene>
<dbReference type="InterPro" id="IPR043129">
    <property type="entry name" value="ATPase_NBD"/>
</dbReference>
<keyword evidence="6 9" id="KW-0418">Kinase</keyword>
<dbReference type="PANTHER" id="PTHR21060">
    <property type="entry name" value="ACETATE KINASE"/>
    <property type="match status" value="1"/>
</dbReference>
<evidence type="ECO:0000256" key="4">
    <source>
        <dbReference type="ARBA" id="ARBA00022679"/>
    </source>
</evidence>
<dbReference type="GO" id="GO:0005737">
    <property type="term" value="C:cytoplasm"/>
    <property type="evidence" value="ECO:0007669"/>
    <property type="project" value="UniProtKB-SubCell"/>
</dbReference>
<dbReference type="CDD" id="cd24011">
    <property type="entry name" value="ASKHA_NBD_BK"/>
    <property type="match status" value="1"/>
</dbReference>
<dbReference type="InterPro" id="IPR023865">
    <property type="entry name" value="Aliphatic_acid_kinase_CS"/>
</dbReference>
<evidence type="ECO:0000313" key="12">
    <source>
        <dbReference type="Proteomes" id="UP000323824"/>
    </source>
</evidence>
<dbReference type="GO" id="GO:0005524">
    <property type="term" value="F:ATP binding"/>
    <property type="evidence" value="ECO:0007669"/>
    <property type="project" value="UniProtKB-KW"/>
</dbReference>
<dbReference type="AlphaFoldDB" id="A0A5C1QB73"/>
<dbReference type="EMBL" id="CP035807">
    <property type="protein sequence ID" value="QEN05373.1"/>
    <property type="molecule type" value="Genomic_DNA"/>
</dbReference>
<dbReference type="PROSITE" id="PS01076">
    <property type="entry name" value="ACETATE_KINASE_2"/>
    <property type="match status" value="1"/>
</dbReference>
<sequence>MNDYLILVINPGSTSTKIAIYKNEKPIIVETIKHTMKELLGFKRVTDQFNFRKELILEQIKRCGFDIETLDCIVARGGLLRPIPSGIYEIDNLMLEDLNANYLGEHASNLGGLIAYDLAKSIPIRKAYIADPVVVDELWDIARISGHPKIPRVSIFHALNHKAVARAYANSLGKDYNQLNLIIVHLGGGISVAAHKEGRVIDVNNGLNGEGPFSPERSGGLTTLDISKLCFSGNYSFNEIKQMIVGSGGLIAYLGTNSVIEIEERINSGDNKALEVLEAMCYQVAKEVGAMAVVLGGEVDSIILTGGIAYSSLVTDLIKKRVSFLAPVNIYPGENELEALALNGLRVLRGEARVLSYSKLISG</sequence>
<dbReference type="Gene3D" id="3.30.420.40">
    <property type="match status" value="2"/>
</dbReference>
<dbReference type="GO" id="GO:0047761">
    <property type="term" value="F:butyrate kinase activity"/>
    <property type="evidence" value="ECO:0007669"/>
    <property type="project" value="UniProtKB-UniRule"/>
</dbReference>
<evidence type="ECO:0000256" key="5">
    <source>
        <dbReference type="ARBA" id="ARBA00022741"/>
    </source>
</evidence>
<name>A0A5C1QB73_9SPIO</name>
<keyword evidence="5 9" id="KW-0547">Nucleotide-binding</keyword>
<evidence type="ECO:0000313" key="11">
    <source>
        <dbReference type="EMBL" id="QEN05373.1"/>
    </source>
</evidence>
<evidence type="ECO:0000256" key="1">
    <source>
        <dbReference type="ARBA" id="ARBA00004496"/>
    </source>
</evidence>
<comment type="subcellular location">
    <subcellularLocation>
        <location evidence="1 9">Cytoplasm</location>
    </subcellularLocation>
</comment>
<dbReference type="PIRSF" id="PIRSF036458">
    <property type="entry name" value="Butyrate_kin"/>
    <property type="match status" value="1"/>
</dbReference>
<evidence type="ECO:0000256" key="7">
    <source>
        <dbReference type="ARBA" id="ARBA00022840"/>
    </source>
</evidence>
<comment type="similarity">
    <text evidence="2 9 10">Belongs to the acetokinase family.</text>
</comment>
<keyword evidence="12" id="KW-1185">Reference proteome</keyword>
<evidence type="ECO:0000256" key="2">
    <source>
        <dbReference type="ARBA" id="ARBA00008748"/>
    </source>
</evidence>
<evidence type="ECO:0000256" key="9">
    <source>
        <dbReference type="HAMAP-Rule" id="MF_00542"/>
    </source>
</evidence>
<protein>
    <recommendedName>
        <fullName evidence="9">Probable butyrate kinase</fullName>
        <shortName evidence="9">BK</shortName>
        <ecNumber evidence="9">2.7.2.7</ecNumber>
    </recommendedName>
    <alternativeName>
        <fullName evidence="9">Branched-chain carboxylic acid kinase</fullName>
    </alternativeName>
</protein>
<evidence type="ECO:0000256" key="10">
    <source>
        <dbReference type="RuleBase" id="RU003835"/>
    </source>
</evidence>
<evidence type="ECO:0000256" key="3">
    <source>
        <dbReference type="ARBA" id="ARBA00022490"/>
    </source>
</evidence>
<keyword evidence="7 9" id="KW-0067">ATP-binding</keyword>
<reference evidence="11 12" key="2">
    <citation type="submission" date="2019-09" db="EMBL/GenBank/DDBJ databases">
        <title>Complete Genome Sequence and Methylome Analysis of free living Spirochaetas.</title>
        <authorList>
            <person name="Leshcheva N."/>
            <person name="Mikheeva N."/>
        </authorList>
    </citation>
    <scope>NUCLEOTIDE SEQUENCE [LARGE SCALE GENOMIC DNA]</scope>
    <source>
        <strain evidence="11 12">P</strain>
    </source>
</reference>
<dbReference type="PANTHER" id="PTHR21060:SF3">
    <property type="entry name" value="BUTYRATE KINASE 2-RELATED"/>
    <property type="match status" value="1"/>
</dbReference>
<dbReference type="InterPro" id="IPR011245">
    <property type="entry name" value="Butyrate_kin"/>
</dbReference>
<dbReference type="KEGG" id="sper:EW093_11840"/>
<accession>A0A5C1QB73</accession>
<organism evidence="11 12">
    <name type="scientific">Thiospirochaeta perfilievii</name>
    <dbReference type="NCBI Taxonomy" id="252967"/>
    <lineage>
        <taxon>Bacteria</taxon>
        <taxon>Pseudomonadati</taxon>
        <taxon>Spirochaetota</taxon>
        <taxon>Spirochaetia</taxon>
        <taxon>Spirochaetales</taxon>
        <taxon>Spirochaetaceae</taxon>
        <taxon>Thiospirochaeta</taxon>
    </lineage>
</organism>
<dbReference type="HAMAP" id="MF_00542">
    <property type="entry name" value="Butyrate_kinase"/>
    <property type="match status" value="1"/>
</dbReference>
<keyword evidence="4 9" id="KW-0808">Transferase</keyword>
<dbReference type="RefSeq" id="WP_149568611.1">
    <property type="nucleotide sequence ID" value="NZ_CP035807.1"/>
</dbReference>
<dbReference type="PROSITE" id="PS01075">
    <property type="entry name" value="ACETATE_KINASE_1"/>
    <property type="match status" value="1"/>
</dbReference>
<dbReference type="Proteomes" id="UP000323824">
    <property type="component" value="Chromosome"/>
</dbReference>
<evidence type="ECO:0000256" key="8">
    <source>
        <dbReference type="ARBA" id="ARBA00048596"/>
    </source>
</evidence>
<reference evidence="11 12" key="1">
    <citation type="submission" date="2019-02" db="EMBL/GenBank/DDBJ databases">
        <authorList>
            <person name="Fomenkov A."/>
            <person name="Dubinina G."/>
            <person name="Grabovich M."/>
            <person name="Vincze T."/>
            <person name="Roberts R.J."/>
        </authorList>
    </citation>
    <scope>NUCLEOTIDE SEQUENCE [LARGE SCALE GENOMIC DNA]</scope>
    <source>
        <strain evidence="11 12">P</strain>
    </source>
</reference>
<comment type="catalytic activity">
    <reaction evidence="8 9">
        <text>butanoate + ATP = butanoyl phosphate + ADP</text>
        <dbReference type="Rhea" id="RHEA:13585"/>
        <dbReference type="ChEBI" id="CHEBI:17968"/>
        <dbReference type="ChEBI" id="CHEBI:30616"/>
        <dbReference type="ChEBI" id="CHEBI:58079"/>
        <dbReference type="ChEBI" id="CHEBI:456216"/>
        <dbReference type="EC" id="2.7.2.7"/>
    </reaction>
</comment>
<dbReference type="GO" id="GO:0006083">
    <property type="term" value="P:acetate metabolic process"/>
    <property type="evidence" value="ECO:0007669"/>
    <property type="project" value="TreeGrafter"/>
</dbReference>
<dbReference type="OrthoDB" id="9771859at2"/>